<keyword evidence="1 3" id="KW-0479">Metal-binding</keyword>
<dbReference type="GO" id="GO:0008657">
    <property type="term" value="F:DNA topoisomerase type II (double strand cut, ATP-hydrolyzing) inhibitor activity"/>
    <property type="evidence" value="ECO:0007669"/>
    <property type="project" value="UniProtKB-UniRule"/>
</dbReference>
<accession>A0A1R4EIL3</accession>
<evidence type="ECO:0000313" key="5">
    <source>
        <dbReference type="Proteomes" id="UP000188169"/>
    </source>
</evidence>
<comment type="similarity">
    <text evidence="3">Belongs to the DNA gyrase inhibitor YacG family.</text>
</comment>
<gene>
    <name evidence="3 4" type="primary">yacG</name>
    <name evidence="4" type="ORF">A1019T_02229</name>
</gene>
<dbReference type="AlphaFoldDB" id="A0A1R4EIL3"/>
<dbReference type="HAMAP" id="MF_00649">
    <property type="entry name" value="DNA_gyrase_inhibitor_YacG"/>
    <property type="match status" value="1"/>
</dbReference>
<dbReference type="RefSeq" id="WP_077449597.1">
    <property type="nucleotide sequence ID" value="NZ_FUGD01000131.1"/>
</dbReference>
<name>A0A1R4EIL3_9GAMM</name>
<evidence type="ECO:0000313" key="4">
    <source>
        <dbReference type="EMBL" id="SJM38239.1"/>
    </source>
</evidence>
<dbReference type="GO" id="GO:0006355">
    <property type="term" value="P:regulation of DNA-templated transcription"/>
    <property type="evidence" value="ECO:0007669"/>
    <property type="project" value="InterPro"/>
</dbReference>
<feature type="binding site" evidence="3">
    <location>
        <position position="22"/>
    </location>
    <ligand>
        <name>Zn(2+)</name>
        <dbReference type="ChEBI" id="CHEBI:29105"/>
    </ligand>
</feature>
<evidence type="ECO:0000256" key="3">
    <source>
        <dbReference type="HAMAP-Rule" id="MF_00649"/>
    </source>
</evidence>
<protein>
    <recommendedName>
        <fullName evidence="3">DNA gyrase inhibitor YacG</fullName>
    </recommendedName>
</protein>
<feature type="binding site" evidence="3">
    <location>
        <position position="19"/>
    </location>
    <ligand>
        <name>Zn(2+)</name>
        <dbReference type="ChEBI" id="CHEBI:29105"/>
    </ligand>
</feature>
<comment type="function">
    <text evidence="3">Inhibits all the catalytic activities of DNA gyrase by preventing its interaction with DNA. Acts by binding directly to the C-terminal domain of GyrB, which probably disrupts DNA binding by the gyrase.</text>
</comment>
<reference evidence="5" key="1">
    <citation type="submission" date="2017-02" db="EMBL/GenBank/DDBJ databases">
        <authorList>
            <person name="Mornico D."/>
        </authorList>
    </citation>
    <scope>NUCLEOTIDE SEQUENCE [LARGE SCALE GENOMIC DNA]</scope>
</reference>
<dbReference type="InterPro" id="IPR013088">
    <property type="entry name" value="Znf_NHR/GATA"/>
</dbReference>
<dbReference type="PANTHER" id="PTHR36150">
    <property type="entry name" value="DNA GYRASE INHIBITOR YACG"/>
    <property type="match status" value="1"/>
</dbReference>
<feature type="binding site" evidence="3">
    <location>
        <position position="37"/>
    </location>
    <ligand>
        <name>Zn(2+)</name>
        <dbReference type="ChEBI" id="CHEBI:29105"/>
    </ligand>
</feature>
<comment type="subunit">
    <text evidence="3">Interacts with GyrB.</text>
</comment>
<dbReference type="Gene3D" id="3.30.50.10">
    <property type="entry name" value="Erythroid Transcription Factor GATA-1, subunit A"/>
    <property type="match status" value="1"/>
</dbReference>
<dbReference type="GO" id="GO:0008270">
    <property type="term" value="F:zinc ion binding"/>
    <property type="evidence" value="ECO:0007669"/>
    <property type="project" value="UniProtKB-UniRule"/>
</dbReference>
<organism evidence="4 5">
    <name type="scientific">Psychrobacter pasteurii</name>
    <dbReference type="NCBI Taxonomy" id="1945520"/>
    <lineage>
        <taxon>Bacteria</taxon>
        <taxon>Pseudomonadati</taxon>
        <taxon>Pseudomonadota</taxon>
        <taxon>Gammaproteobacteria</taxon>
        <taxon>Moraxellales</taxon>
        <taxon>Moraxellaceae</taxon>
        <taxon>Psychrobacter</taxon>
    </lineage>
</organism>
<dbReference type="OrthoDB" id="9809663at2"/>
<dbReference type="Pfam" id="PF03884">
    <property type="entry name" value="YacG"/>
    <property type="match status" value="1"/>
</dbReference>
<evidence type="ECO:0000256" key="2">
    <source>
        <dbReference type="ARBA" id="ARBA00022833"/>
    </source>
</evidence>
<dbReference type="Proteomes" id="UP000188169">
    <property type="component" value="Unassembled WGS sequence"/>
</dbReference>
<sequence length="69" mass="7919">MTDSTDNSKPLSSPKTYPCPHCKKLTAWQDNPYKPFCSDRCKLIDLGAWANEEYRVAAEESPFSEDLKY</sequence>
<dbReference type="EMBL" id="FUGD01000131">
    <property type="protein sequence ID" value="SJM38239.1"/>
    <property type="molecule type" value="Genomic_DNA"/>
</dbReference>
<dbReference type="InterPro" id="IPR005584">
    <property type="entry name" value="DNA_gyrase_inhibitor_YacG"/>
</dbReference>
<dbReference type="STRING" id="1945520.A1019T_02229"/>
<feature type="binding site" evidence="3">
    <location>
        <position position="41"/>
    </location>
    <ligand>
        <name>Zn(2+)</name>
        <dbReference type="ChEBI" id="CHEBI:29105"/>
    </ligand>
</feature>
<keyword evidence="5" id="KW-1185">Reference proteome</keyword>
<evidence type="ECO:0000256" key="1">
    <source>
        <dbReference type="ARBA" id="ARBA00022723"/>
    </source>
</evidence>
<proteinExistence type="inferred from homology"/>
<dbReference type="PANTHER" id="PTHR36150:SF1">
    <property type="entry name" value="DNA GYRASE INHIBITOR YACG"/>
    <property type="match status" value="1"/>
</dbReference>
<comment type="cofactor">
    <cofactor evidence="3">
        <name>Zn(2+)</name>
        <dbReference type="ChEBI" id="CHEBI:29105"/>
    </cofactor>
    <text evidence="3">Binds 1 zinc ion.</text>
</comment>
<keyword evidence="2 3" id="KW-0862">Zinc</keyword>
<dbReference type="SUPFAM" id="SSF57716">
    <property type="entry name" value="Glucocorticoid receptor-like (DNA-binding domain)"/>
    <property type="match status" value="1"/>
</dbReference>